<dbReference type="EMBL" id="LK028589">
    <property type="protein sequence ID" value="CDS23281.1"/>
    <property type="molecule type" value="Genomic_DNA"/>
</dbReference>
<dbReference type="WBParaSite" id="EgrG_000325400">
    <property type="protein sequence ID" value="EgrG_000325400"/>
    <property type="gene ID" value="EgrG_000325400"/>
</dbReference>
<dbReference type="GO" id="GO:0005509">
    <property type="term" value="F:calcium ion binding"/>
    <property type="evidence" value="ECO:0007669"/>
    <property type="project" value="InterPro"/>
</dbReference>
<dbReference type="SMART" id="SM01375">
    <property type="entry name" value="Dynein_light"/>
    <property type="match status" value="1"/>
</dbReference>
<dbReference type="PROSITE" id="PS00018">
    <property type="entry name" value="EF_HAND_1"/>
    <property type="match status" value="1"/>
</dbReference>
<gene>
    <name evidence="3" type="ORF">EgrG_000325400</name>
</gene>
<dbReference type="SUPFAM" id="SSF54648">
    <property type="entry name" value="DLC"/>
    <property type="match status" value="1"/>
</dbReference>
<reference evidence="5" key="3">
    <citation type="submission" date="2020-10" db="UniProtKB">
        <authorList>
            <consortium name="WormBaseParasite"/>
        </authorList>
    </citation>
    <scope>IDENTIFICATION</scope>
</reference>
<reference evidence="3" key="2">
    <citation type="submission" date="2014-06" db="EMBL/GenBank/DDBJ databases">
        <authorList>
            <person name="Aslett M."/>
        </authorList>
    </citation>
    <scope>NUCLEOTIDE SEQUENCE</scope>
</reference>
<accession>A0A068WT27</accession>
<dbReference type="AlphaFoldDB" id="A0A068WT27"/>
<evidence type="ECO:0000259" key="2">
    <source>
        <dbReference type="PROSITE" id="PS50222"/>
    </source>
</evidence>
<dbReference type="PROSITE" id="PS50222">
    <property type="entry name" value="EF_HAND_2"/>
    <property type="match status" value="1"/>
</dbReference>
<dbReference type="OrthoDB" id="186625at2759"/>
<organism evidence="3">
    <name type="scientific">Echinococcus granulosus</name>
    <name type="common">Hydatid tapeworm</name>
    <dbReference type="NCBI Taxonomy" id="6210"/>
    <lineage>
        <taxon>Eukaryota</taxon>
        <taxon>Metazoa</taxon>
        <taxon>Spiralia</taxon>
        <taxon>Lophotrochozoa</taxon>
        <taxon>Platyhelminthes</taxon>
        <taxon>Cestoda</taxon>
        <taxon>Eucestoda</taxon>
        <taxon>Cyclophyllidea</taxon>
        <taxon>Taeniidae</taxon>
        <taxon>Echinococcus</taxon>
        <taxon>Echinococcus granulosus group</taxon>
    </lineage>
</organism>
<dbReference type="InterPro" id="IPR018247">
    <property type="entry name" value="EF_Hand_1_Ca_BS"/>
</dbReference>
<keyword evidence="1" id="KW-0106">Calcium</keyword>
<dbReference type="Gene3D" id="3.30.740.10">
    <property type="entry name" value="Protein Inhibitor Of Neuronal Nitric Oxide Synthase"/>
    <property type="match status" value="1"/>
</dbReference>
<reference evidence="3 4" key="1">
    <citation type="journal article" date="2013" name="Nature">
        <title>The genomes of four tapeworm species reveal adaptations to parasitism.</title>
        <authorList>
            <person name="Tsai I.J."/>
            <person name="Zarowiecki M."/>
            <person name="Holroyd N."/>
            <person name="Garciarrubio A."/>
            <person name="Sanchez-Flores A."/>
            <person name="Brooks K.L."/>
            <person name="Tracey A."/>
            <person name="Bobes R.J."/>
            <person name="Fragoso G."/>
            <person name="Sciutto E."/>
            <person name="Aslett M."/>
            <person name="Beasley H."/>
            <person name="Bennett H.M."/>
            <person name="Cai J."/>
            <person name="Camicia F."/>
            <person name="Clark R."/>
            <person name="Cucher M."/>
            <person name="De Silva N."/>
            <person name="Day T.A."/>
            <person name="Deplazes P."/>
            <person name="Estrada K."/>
            <person name="Fernandez C."/>
            <person name="Holland P.W."/>
            <person name="Hou J."/>
            <person name="Hu S."/>
            <person name="Huckvale T."/>
            <person name="Hung S.S."/>
            <person name="Kamenetzky L."/>
            <person name="Keane J.A."/>
            <person name="Kiss F."/>
            <person name="Koziol U."/>
            <person name="Lambert O."/>
            <person name="Liu K."/>
            <person name="Luo X."/>
            <person name="Luo Y."/>
            <person name="Macchiaroli N."/>
            <person name="Nichol S."/>
            <person name="Paps J."/>
            <person name="Parkinson J."/>
            <person name="Pouchkina-Stantcheva N."/>
            <person name="Riddiford N."/>
            <person name="Rosenzvit M."/>
            <person name="Salinas G."/>
            <person name="Wasmuth J.D."/>
            <person name="Zamanian M."/>
            <person name="Zheng Y."/>
            <person name="Cai X."/>
            <person name="Soberon X."/>
            <person name="Olson P.D."/>
            <person name="Laclette J.P."/>
            <person name="Brehm K."/>
            <person name="Berriman M."/>
            <person name="Garciarrubio A."/>
            <person name="Bobes R.J."/>
            <person name="Fragoso G."/>
            <person name="Sanchez-Flores A."/>
            <person name="Estrada K."/>
            <person name="Cevallos M.A."/>
            <person name="Morett E."/>
            <person name="Gonzalez V."/>
            <person name="Portillo T."/>
            <person name="Ochoa-Leyva A."/>
            <person name="Jose M.V."/>
            <person name="Sciutto E."/>
            <person name="Landa A."/>
            <person name="Jimenez L."/>
            <person name="Valdes V."/>
            <person name="Carrero J.C."/>
            <person name="Larralde C."/>
            <person name="Morales-Montor J."/>
            <person name="Limon-Lason J."/>
            <person name="Soberon X."/>
            <person name="Laclette J.P."/>
        </authorList>
    </citation>
    <scope>NUCLEOTIDE SEQUENCE [LARGE SCALE GENOMIC DNA]</scope>
</reference>
<protein>
    <submittedName>
        <fullName evidence="3 5">Tegumental antigen</fullName>
    </submittedName>
</protein>
<evidence type="ECO:0000313" key="5">
    <source>
        <dbReference type="WBParaSite" id="EgrG_000325400"/>
    </source>
</evidence>
<dbReference type="GO" id="GO:0030286">
    <property type="term" value="C:dynein complex"/>
    <property type="evidence" value="ECO:0007669"/>
    <property type="project" value="InterPro"/>
</dbReference>
<dbReference type="InterPro" id="IPR011992">
    <property type="entry name" value="EF-hand-dom_pair"/>
</dbReference>
<dbReference type="Proteomes" id="UP000492820">
    <property type="component" value="Unassembled WGS sequence"/>
</dbReference>
<dbReference type="InterPro" id="IPR001372">
    <property type="entry name" value="Dynein_light_chain_typ-1/2"/>
</dbReference>
<dbReference type="SUPFAM" id="SSF47473">
    <property type="entry name" value="EF-hand"/>
    <property type="match status" value="1"/>
</dbReference>
<feature type="domain" description="EF-hand" evidence="2">
    <location>
        <begin position="12"/>
        <end position="47"/>
    </location>
</feature>
<evidence type="ECO:0000313" key="4">
    <source>
        <dbReference type="Proteomes" id="UP000492820"/>
    </source>
</evidence>
<dbReference type="GO" id="GO:0007017">
    <property type="term" value="P:microtubule-based process"/>
    <property type="evidence" value="ECO:0007669"/>
    <property type="project" value="InterPro"/>
</dbReference>
<evidence type="ECO:0000256" key="1">
    <source>
        <dbReference type="ARBA" id="ARBA00022837"/>
    </source>
</evidence>
<dbReference type="InterPro" id="IPR037177">
    <property type="entry name" value="DLC_sf"/>
</dbReference>
<dbReference type="Pfam" id="PF01221">
    <property type="entry name" value="Dynein_light"/>
    <property type="match status" value="1"/>
</dbReference>
<evidence type="ECO:0000313" key="3">
    <source>
        <dbReference type="EMBL" id="CDS23281.1"/>
    </source>
</evidence>
<sequence>MHQGGGNTLELVEVDPFTQAFYEIDTDSDGIITRADLEDFVQKNDIEDDTLVRSWVKLFEPSEGGFITMKLYREKLGLLEDDKRCSRSLLLGSSEMQNYSGLKNPKIRVISASMPTERQSEIIGQICHFASSGSGSSSSSDSKFNEAQMVADLKRWLDSRYGRAWHVLLIRGAYWMHYSHEIDCSLQFQLGSYVYLLWRTPAG</sequence>
<proteinExistence type="predicted"/>
<name>A0A068WT27_ECHGR</name>
<dbReference type="InterPro" id="IPR002048">
    <property type="entry name" value="EF_hand_dom"/>
</dbReference>
<dbReference type="CDD" id="cd21454">
    <property type="entry name" value="DLC-like_TAL"/>
    <property type="match status" value="1"/>
</dbReference>